<evidence type="ECO:0000256" key="4">
    <source>
        <dbReference type="ARBA" id="ARBA00022989"/>
    </source>
</evidence>
<dbReference type="RefSeq" id="WP_119320653.1">
    <property type="nucleotide sequence ID" value="NZ_AP025739.1"/>
</dbReference>
<reference evidence="6 7" key="1">
    <citation type="journal article" date="2019" name="Int. J. Syst. Evol. Microbiol.">
        <title>Capsulimonas corticalis gen. nov., sp. nov., an aerobic capsulated bacterium, of a novel bacterial order, Capsulimonadales ord. nov., of the class Armatimonadia of the phylum Armatimonadetes.</title>
        <authorList>
            <person name="Li J."/>
            <person name="Kudo C."/>
            <person name="Tonouchi A."/>
        </authorList>
    </citation>
    <scope>NUCLEOTIDE SEQUENCE [LARGE SCALE GENOMIC DNA]</scope>
    <source>
        <strain evidence="6 7">AX-7</strain>
    </source>
</reference>
<keyword evidence="4" id="KW-1133">Transmembrane helix</keyword>
<evidence type="ECO:0000256" key="1">
    <source>
        <dbReference type="ARBA" id="ARBA00004651"/>
    </source>
</evidence>
<protein>
    <submittedName>
        <fullName evidence="6">Uncharacterized protein</fullName>
    </submittedName>
</protein>
<evidence type="ECO:0000256" key="3">
    <source>
        <dbReference type="ARBA" id="ARBA00022692"/>
    </source>
</evidence>
<gene>
    <name evidence="6" type="ORF">CCAX7_28020</name>
</gene>
<dbReference type="EMBL" id="AP025739">
    <property type="protein sequence ID" value="BDI30751.1"/>
    <property type="molecule type" value="Genomic_DNA"/>
</dbReference>
<keyword evidence="2" id="KW-1003">Cell membrane</keyword>
<organism evidence="6 7">
    <name type="scientific">Capsulimonas corticalis</name>
    <dbReference type="NCBI Taxonomy" id="2219043"/>
    <lineage>
        <taxon>Bacteria</taxon>
        <taxon>Bacillati</taxon>
        <taxon>Armatimonadota</taxon>
        <taxon>Armatimonadia</taxon>
        <taxon>Capsulimonadales</taxon>
        <taxon>Capsulimonadaceae</taxon>
        <taxon>Capsulimonas</taxon>
    </lineage>
</organism>
<dbReference type="AlphaFoldDB" id="A0A402CTF9"/>
<keyword evidence="3" id="KW-0812">Transmembrane</keyword>
<name>A0A402CTF9_9BACT</name>
<proteinExistence type="predicted"/>
<dbReference type="InterPro" id="IPR020948">
    <property type="entry name" value="P_starv_induced_PsiE-like"/>
</dbReference>
<dbReference type="Pfam" id="PF06146">
    <property type="entry name" value="PsiE"/>
    <property type="match status" value="1"/>
</dbReference>
<evidence type="ECO:0000313" key="6">
    <source>
        <dbReference type="EMBL" id="BDI30751.1"/>
    </source>
</evidence>
<accession>A0A402CTF9</accession>
<keyword evidence="7" id="KW-1185">Reference proteome</keyword>
<sequence length="148" mass="15994">MKHFIEKTESILLWVLAFLLLAAVVLGTVDLIFIFVEILRLPPVMVVKPETLFHMFGEFLIILMGLKLIKLVLLNMPGHSSPMTAVVEVALIGVGQKVVTMDLKAQSPATLVGVAALILALSVSYGVCYYIQAQTKGKTAAAASDENL</sequence>
<comment type="subcellular location">
    <subcellularLocation>
        <location evidence="1">Cell membrane</location>
        <topology evidence="1">Multi-pass membrane protein</topology>
    </subcellularLocation>
</comment>
<evidence type="ECO:0000313" key="7">
    <source>
        <dbReference type="Proteomes" id="UP000287394"/>
    </source>
</evidence>
<dbReference type="Proteomes" id="UP000287394">
    <property type="component" value="Chromosome"/>
</dbReference>
<dbReference type="GO" id="GO:0005886">
    <property type="term" value="C:plasma membrane"/>
    <property type="evidence" value="ECO:0007669"/>
    <property type="project" value="UniProtKB-SubCell"/>
</dbReference>
<dbReference type="KEGG" id="ccot:CCAX7_28020"/>
<keyword evidence="5" id="KW-0472">Membrane</keyword>
<evidence type="ECO:0000256" key="5">
    <source>
        <dbReference type="ARBA" id="ARBA00023136"/>
    </source>
</evidence>
<evidence type="ECO:0000256" key="2">
    <source>
        <dbReference type="ARBA" id="ARBA00022475"/>
    </source>
</evidence>